<evidence type="ECO:0000313" key="7">
    <source>
        <dbReference type="Proteomes" id="UP001183176"/>
    </source>
</evidence>
<dbReference type="PANTHER" id="PTHR43386:SF1">
    <property type="entry name" value="D,D-DIPEPTIDE TRANSPORT SYSTEM PERMEASE PROTEIN DDPC-RELATED"/>
    <property type="match status" value="1"/>
</dbReference>
<dbReference type="SUPFAM" id="SSF161098">
    <property type="entry name" value="MetI-like"/>
    <property type="match status" value="1"/>
</dbReference>
<organism evidence="6 7">
    <name type="scientific">Jatrophihabitans lederbergiae</name>
    <dbReference type="NCBI Taxonomy" id="3075547"/>
    <lineage>
        <taxon>Bacteria</taxon>
        <taxon>Bacillati</taxon>
        <taxon>Actinomycetota</taxon>
        <taxon>Actinomycetes</taxon>
        <taxon>Jatrophihabitantales</taxon>
        <taxon>Jatrophihabitantaceae</taxon>
        <taxon>Jatrophihabitans</taxon>
    </lineage>
</organism>
<dbReference type="RefSeq" id="WP_311424144.1">
    <property type="nucleotide sequence ID" value="NZ_JAVREH010000026.1"/>
</dbReference>
<evidence type="ECO:0000256" key="2">
    <source>
        <dbReference type="ARBA" id="ARBA00022448"/>
    </source>
</evidence>
<evidence type="ECO:0000256" key="1">
    <source>
        <dbReference type="ARBA" id="ARBA00004651"/>
    </source>
</evidence>
<dbReference type="Proteomes" id="UP001183176">
    <property type="component" value="Unassembled WGS sequence"/>
</dbReference>
<sequence length="59" mass="6050">MVRHVLPNVAPLILLSATLTVAGAILSEATLTFLGLGDATEVSWGGMLNQGFGQGAVRN</sequence>
<keyword evidence="5" id="KW-0472">Membrane</keyword>
<reference evidence="7" key="1">
    <citation type="submission" date="2023-07" db="EMBL/GenBank/DDBJ databases">
        <title>30 novel species of actinomycetes from the DSMZ collection.</title>
        <authorList>
            <person name="Nouioui I."/>
        </authorList>
    </citation>
    <scope>NUCLEOTIDE SEQUENCE [LARGE SCALE GENOMIC DNA]</scope>
    <source>
        <strain evidence="7">DSM 44399</strain>
    </source>
</reference>
<protein>
    <recommendedName>
        <fullName evidence="8">ABC transporter permease</fullName>
    </recommendedName>
</protein>
<proteinExistence type="predicted"/>
<accession>A0ABU2JDD3</accession>
<keyword evidence="3" id="KW-0812">Transmembrane</keyword>
<gene>
    <name evidence="6" type="ORF">RM423_16520</name>
</gene>
<evidence type="ECO:0000313" key="6">
    <source>
        <dbReference type="EMBL" id="MDT0262997.1"/>
    </source>
</evidence>
<evidence type="ECO:0000256" key="4">
    <source>
        <dbReference type="ARBA" id="ARBA00022989"/>
    </source>
</evidence>
<comment type="caution">
    <text evidence="6">The sequence shown here is derived from an EMBL/GenBank/DDBJ whole genome shotgun (WGS) entry which is preliminary data.</text>
</comment>
<dbReference type="EMBL" id="JAVREH010000026">
    <property type="protein sequence ID" value="MDT0262997.1"/>
    <property type="molecule type" value="Genomic_DNA"/>
</dbReference>
<evidence type="ECO:0000256" key="5">
    <source>
        <dbReference type="ARBA" id="ARBA00023136"/>
    </source>
</evidence>
<evidence type="ECO:0000256" key="3">
    <source>
        <dbReference type="ARBA" id="ARBA00022692"/>
    </source>
</evidence>
<name>A0ABU2JDD3_9ACTN</name>
<keyword evidence="2" id="KW-0813">Transport</keyword>
<dbReference type="PANTHER" id="PTHR43386">
    <property type="entry name" value="OLIGOPEPTIDE TRANSPORT SYSTEM PERMEASE PROTEIN APPC"/>
    <property type="match status" value="1"/>
</dbReference>
<dbReference type="InterPro" id="IPR035906">
    <property type="entry name" value="MetI-like_sf"/>
</dbReference>
<evidence type="ECO:0008006" key="8">
    <source>
        <dbReference type="Google" id="ProtNLM"/>
    </source>
</evidence>
<keyword evidence="7" id="KW-1185">Reference proteome</keyword>
<comment type="subcellular location">
    <subcellularLocation>
        <location evidence="1">Cell membrane</location>
        <topology evidence="1">Multi-pass membrane protein</topology>
    </subcellularLocation>
</comment>
<dbReference type="InterPro" id="IPR050366">
    <property type="entry name" value="BP-dependent_transpt_permease"/>
</dbReference>
<keyword evidence="4" id="KW-1133">Transmembrane helix</keyword>